<evidence type="ECO:0000313" key="3">
    <source>
        <dbReference type="Proteomes" id="UP000054097"/>
    </source>
</evidence>
<accession>A0A0C3BMC8</accession>
<dbReference type="EMBL" id="KN824278">
    <property type="protein sequence ID" value="KIM33249.1"/>
    <property type="molecule type" value="Genomic_DNA"/>
</dbReference>
<name>A0A0C3BMC8_SERVB</name>
<protein>
    <submittedName>
        <fullName evidence="2">Uncharacterized protein</fullName>
    </submittedName>
</protein>
<evidence type="ECO:0000256" key="1">
    <source>
        <dbReference type="SAM" id="MobiDB-lite"/>
    </source>
</evidence>
<keyword evidence="3" id="KW-1185">Reference proteome</keyword>
<sequence length="163" mass="17749">MLRTRTVATVCRSVVPTTSKLRTTSLRAAQRPYSSGSIHDNDPEVLEREKQRNLRNEQHGTSTPHKHAPGWNEHLASSSEAYTKADKSDMPISEMVEHTVEYVGKRHPKTMTETVVEKVSDIAESVKEAAAEATDTIVGPLAGAGKNASNSGEAGRNKGKKDK</sequence>
<dbReference type="Proteomes" id="UP000054097">
    <property type="component" value="Unassembled WGS sequence"/>
</dbReference>
<gene>
    <name evidence="2" type="ORF">M408DRAFT_326033</name>
</gene>
<dbReference type="HOGENOM" id="CLU_112088_0_0_1"/>
<dbReference type="OrthoDB" id="529205at2759"/>
<feature type="region of interest" description="Disordered" evidence="1">
    <location>
        <begin position="54"/>
        <end position="89"/>
    </location>
</feature>
<dbReference type="AlphaFoldDB" id="A0A0C3BMC8"/>
<organism evidence="2 3">
    <name type="scientific">Serendipita vermifera MAFF 305830</name>
    <dbReference type="NCBI Taxonomy" id="933852"/>
    <lineage>
        <taxon>Eukaryota</taxon>
        <taxon>Fungi</taxon>
        <taxon>Dikarya</taxon>
        <taxon>Basidiomycota</taxon>
        <taxon>Agaricomycotina</taxon>
        <taxon>Agaricomycetes</taxon>
        <taxon>Sebacinales</taxon>
        <taxon>Serendipitaceae</taxon>
        <taxon>Serendipita</taxon>
    </lineage>
</organism>
<proteinExistence type="predicted"/>
<evidence type="ECO:0000313" key="2">
    <source>
        <dbReference type="EMBL" id="KIM33249.1"/>
    </source>
</evidence>
<reference evidence="3" key="2">
    <citation type="submission" date="2015-01" db="EMBL/GenBank/DDBJ databases">
        <title>Evolutionary Origins and Diversification of the Mycorrhizal Mutualists.</title>
        <authorList>
            <consortium name="DOE Joint Genome Institute"/>
            <consortium name="Mycorrhizal Genomics Consortium"/>
            <person name="Kohler A."/>
            <person name="Kuo A."/>
            <person name="Nagy L.G."/>
            <person name="Floudas D."/>
            <person name="Copeland A."/>
            <person name="Barry K.W."/>
            <person name="Cichocki N."/>
            <person name="Veneault-Fourrey C."/>
            <person name="LaButti K."/>
            <person name="Lindquist E.A."/>
            <person name="Lipzen A."/>
            <person name="Lundell T."/>
            <person name="Morin E."/>
            <person name="Murat C."/>
            <person name="Riley R."/>
            <person name="Ohm R."/>
            <person name="Sun H."/>
            <person name="Tunlid A."/>
            <person name="Henrissat B."/>
            <person name="Grigoriev I.V."/>
            <person name="Hibbett D.S."/>
            <person name="Martin F."/>
        </authorList>
    </citation>
    <scope>NUCLEOTIDE SEQUENCE [LARGE SCALE GENOMIC DNA]</scope>
    <source>
        <strain evidence="3">MAFF 305830</strain>
    </source>
</reference>
<dbReference type="STRING" id="933852.A0A0C3BMC8"/>
<feature type="region of interest" description="Disordered" evidence="1">
    <location>
        <begin position="131"/>
        <end position="163"/>
    </location>
</feature>
<reference evidence="2 3" key="1">
    <citation type="submission" date="2014-04" db="EMBL/GenBank/DDBJ databases">
        <authorList>
            <consortium name="DOE Joint Genome Institute"/>
            <person name="Kuo A."/>
            <person name="Zuccaro A."/>
            <person name="Kohler A."/>
            <person name="Nagy L.G."/>
            <person name="Floudas D."/>
            <person name="Copeland A."/>
            <person name="Barry K.W."/>
            <person name="Cichocki N."/>
            <person name="Veneault-Fourrey C."/>
            <person name="LaButti K."/>
            <person name="Lindquist E.A."/>
            <person name="Lipzen A."/>
            <person name="Lundell T."/>
            <person name="Morin E."/>
            <person name="Murat C."/>
            <person name="Sun H."/>
            <person name="Tunlid A."/>
            <person name="Henrissat B."/>
            <person name="Grigoriev I.V."/>
            <person name="Hibbett D.S."/>
            <person name="Martin F."/>
            <person name="Nordberg H.P."/>
            <person name="Cantor M.N."/>
            <person name="Hua S.X."/>
        </authorList>
    </citation>
    <scope>NUCLEOTIDE SEQUENCE [LARGE SCALE GENOMIC DNA]</scope>
    <source>
        <strain evidence="2 3">MAFF 305830</strain>
    </source>
</reference>